<reference evidence="1 2" key="1">
    <citation type="submission" date="2018-01" db="EMBL/GenBank/DDBJ databases">
        <title>Genome sequence of a Cantenovulum-like bacteria.</title>
        <authorList>
            <person name="Tan W.R."/>
            <person name="Lau N.-S."/>
            <person name="Go F."/>
            <person name="Amirul A.-A.A."/>
        </authorList>
    </citation>
    <scope>NUCLEOTIDE SEQUENCE [LARGE SCALE GENOMIC DNA]</scope>
    <source>
        <strain evidence="1 2">CCB-QB4</strain>
    </source>
</reference>
<dbReference type="RefSeq" id="WP_108602028.1">
    <property type="nucleotide sequence ID" value="NZ_CP026604.1"/>
</dbReference>
<protein>
    <submittedName>
        <fullName evidence="1">Uncharacterized protein</fullName>
    </submittedName>
</protein>
<keyword evidence="2" id="KW-1185">Reference proteome</keyword>
<evidence type="ECO:0000313" key="1">
    <source>
        <dbReference type="EMBL" id="AWB65956.1"/>
    </source>
</evidence>
<dbReference type="Proteomes" id="UP000244441">
    <property type="component" value="Chromosome"/>
</dbReference>
<dbReference type="EMBL" id="CP026604">
    <property type="protein sequence ID" value="AWB65956.1"/>
    <property type="molecule type" value="Genomic_DNA"/>
</dbReference>
<proteinExistence type="predicted"/>
<organism evidence="1 2">
    <name type="scientific">Saccharobesus litoralis</name>
    <dbReference type="NCBI Taxonomy" id="2172099"/>
    <lineage>
        <taxon>Bacteria</taxon>
        <taxon>Pseudomonadati</taxon>
        <taxon>Pseudomonadota</taxon>
        <taxon>Gammaproteobacteria</taxon>
        <taxon>Alteromonadales</taxon>
        <taxon>Alteromonadaceae</taxon>
        <taxon>Saccharobesus</taxon>
    </lineage>
</organism>
<accession>A0A2S0VP15</accession>
<evidence type="ECO:0000313" key="2">
    <source>
        <dbReference type="Proteomes" id="UP000244441"/>
    </source>
</evidence>
<gene>
    <name evidence="1" type="ORF">C2869_05650</name>
</gene>
<name>A0A2S0VP15_9ALTE</name>
<dbReference type="KEGG" id="cate:C2869_05650"/>
<dbReference type="AlphaFoldDB" id="A0A2S0VP15"/>
<dbReference type="Pfam" id="PF15568">
    <property type="entry name" value="Imm39"/>
    <property type="match status" value="1"/>
</dbReference>
<sequence>MAHNRKLVIGAVALVKARVHNSIEAFEEARDYVEEILISFDWLKGAPFKWVGLIVRYGLKNDEFPAFQNVNKKNGDLPIAIEVDVNDILEIHKNKDEFALYIKKLTFSCLLAVAEKYKLSKKELELELVKLSAI</sequence>
<dbReference type="InterPro" id="IPR029081">
    <property type="entry name" value="Imm39"/>
</dbReference>
<dbReference type="OrthoDB" id="8480095at2"/>